<dbReference type="OrthoDB" id="3538998at2759"/>
<protein>
    <submittedName>
        <fullName evidence="2">Uncharacterized protein</fullName>
    </submittedName>
</protein>
<accession>A0A1V6RSH2</accession>
<evidence type="ECO:0000256" key="1">
    <source>
        <dbReference type="SAM" id="SignalP"/>
    </source>
</evidence>
<organism evidence="2 3">
    <name type="scientific">Penicillium vulpinum</name>
    <dbReference type="NCBI Taxonomy" id="29845"/>
    <lineage>
        <taxon>Eukaryota</taxon>
        <taxon>Fungi</taxon>
        <taxon>Dikarya</taxon>
        <taxon>Ascomycota</taxon>
        <taxon>Pezizomycotina</taxon>
        <taxon>Eurotiomycetes</taxon>
        <taxon>Eurotiomycetidae</taxon>
        <taxon>Eurotiales</taxon>
        <taxon>Aspergillaceae</taxon>
        <taxon>Penicillium</taxon>
    </lineage>
</organism>
<feature type="signal peptide" evidence="1">
    <location>
        <begin position="1"/>
        <end position="20"/>
    </location>
</feature>
<evidence type="ECO:0000313" key="3">
    <source>
        <dbReference type="Proteomes" id="UP000191518"/>
    </source>
</evidence>
<name>A0A1V6RSH2_9EURO</name>
<proteinExistence type="predicted"/>
<comment type="caution">
    <text evidence="2">The sequence shown here is derived from an EMBL/GenBank/DDBJ whole genome shotgun (WGS) entry which is preliminary data.</text>
</comment>
<evidence type="ECO:0000313" key="2">
    <source>
        <dbReference type="EMBL" id="OQE04737.1"/>
    </source>
</evidence>
<dbReference type="AlphaFoldDB" id="A0A1V6RSH2"/>
<dbReference type="Proteomes" id="UP000191518">
    <property type="component" value="Unassembled WGS sequence"/>
</dbReference>
<feature type="chain" id="PRO_5013206759" evidence="1">
    <location>
        <begin position="21"/>
        <end position="135"/>
    </location>
</feature>
<gene>
    <name evidence="2" type="ORF">PENVUL_c030G07659</name>
</gene>
<keyword evidence="3" id="KW-1185">Reference proteome</keyword>
<dbReference type="EMBL" id="MDYP01000030">
    <property type="protein sequence ID" value="OQE04737.1"/>
    <property type="molecule type" value="Genomic_DNA"/>
</dbReference>
<sequence>MSLSSRALLALAAFSSLSLAKDVGYFEASACADPKAFETCYKNVDTNYANCANNNCAGGSQACYNSCGGNQSCMDQNCPGLGMNCINACECERSALKIDCAGQSCWNQVYSCEYQNTVLDFLNVCTNPNQDESPY</sequence>
<reference evidence="3" key="1">
    <citation type="journal article" date="2017" name="Nat. Microbiol.">
        <title>Global analysis of biosynthetic gene clusters reveals vast potential of secondary metabolite production in Penicillium species.</title>
        <authorList>
            <person name="Nielsen J.C."/>
            <person name="Grijseels S."/>
            <person name="Prigent S."/>
            <person name="Ji B."/>
            <person name="Dainat J."/>
            <person name="Nielsen K.F."/>
            <person name="Frisvad J.C."/>
            <person name="Workman M."/>
            <person name="Nielsen J."/>
        </authorList>
    </citation>
    <scope>NUCLEOTIDE SEQUENCE [LARGE SCALE GENOMIC DNA]</scope>
    <source>
        <strain evidence="3">IBT 29486</strain>
    </source>
</reference>
<keyword evidence="1" id="KW-0732">Signal</keyword>